<keyword evidence="9" id="KW-0812">Transmembrane</keyword>
<evidence type="ECO:0000313" key="11">
    <source>
        <dbReference type="EMBL" id="MBA2896920.1"/>
    </source>
</evidence>
<dbReference type="EMBL" id="JACDUR010000009">
    <property type="protein sequence ID" value="MBA2896920.1"/>
    <property type="molecule type" value="Genomic_DNA"/>
</dbReference>
<keyword evidence="9" id="KW-1133">Transmembrane helix</keyword>
<evidence type="ECO:0000256" key="6">
    <source>
        <dbReference type="ARBA" id="ARBA00022840"/>
    </source>
</evidence>
<dbReference type="Pfam" id="PF00069">
    <property type="entry name" value="Pkinase"/>
    <property type="match status" value="1"/>
</dbReference>
<dbReference type="SUPFAM" id="SSF56112">
    <property type="entry name" value="Protein kinase-like (PK-like)"/>
    <property type="match status" value="1"/>
</dbReference>
<dbReference type="PROSITE" id="PS50011">
    <property type="entry name" value="PROTEIN_KINASE_DOM"/>
    <property type="match status" value="1"/>
</dbReference>
<keyword evidence="9" id="KW-0472">Membrane</keyword>
<protein>
    <recommendedName>
        <fullName evidence="2">non-specific serine/threonine protein kinase</fullName>
        <ecNumber evidence="2">2.7.11.1</ecNumber>
    </recommendedName>
</protein>
<evidence type="ECO:0000259" key="10">
    <source>
        <dbReference type="PROSITE" id="PS50011"/>
    </source>
</evidence>
<evidence type="ECO:0000256" key="7">
    <source>
        <dbReference type="PROSITE-ProRule" id="PRU10141"/>
    </source>
</evidence>
<gene>
    <name evidence="11" type="ORF">HNR30_008311</name>
</gene>
<feature type="compositionally biased region" description="Low complexity" evidence="8">
    <location>
        <begin position="476"/>
        <end position="493"/>
    </location>
</feature>
<evidence type="ECO:0000313" key="12">
    <source>
        <dbReference type="Proteomes" id="UP000530928"/>
    </source>
</evidence>
<name>A0A7W0HV94_9ACTN</name>
<dbReference type="PANTHER" id="PTHR43671:SF13">
    <property type="entry name" value="SERINE_THREONINE-PROTEIN KINASE NEK2"/>
    <property type="match status" value="1"/>
</dbReference>
<feature type="compositionally biased region" description="Low complexity" evidence="8">
    <location>
        <begin position="375"/>
        <end position="387"/>
    </location>
</feature>
<dbReference type="GO" id="GO:0004674">
    <property type="term" value="F:protein serine/threonine kinase activity"/>
    <property type="evidence" value="ECO:0007669"/>
    <property type="project" value="UniProtKB-KW"/>
</dbReference>
<comment type="caution">
    <text evidence="11">The sequence shown here is derived from an EMBL/GenBank/DDBJ whole genome shotgun (WGS) entry which is preliminary data.</text>
</comment>
<feature type="compositionally biased region" description="Gly residues" evidence="8">
    <location>
        <begin position="364"/>
        <end position="374"/>
    </location>
</feature>
<feature type="compositionally biased region" description="Basic and acidic residues" evidence="8">
    <location>
        <begin position="466"/>
        <end position="475"/>
    </location>
</feature>
<sequence length="783" mass="80211">MSKLGKVGPYALLEKLGRGGMGEVYLASSRRGEQVAIKVLRDLVDDEKSRVRLDREVRALRRVESPYVARVLDADLECDRPYLVMEYIDGDTLLHRVRRGGPLLGSELVDLARGIATALAIVHAAGIVHRDLKPANVLMGSEGPVLIDFGIAQVSDATRLTLTGTFLGTPGYAPPELFADEQVAEPADVYAWAATVAFAATGRPTFGRGTAEAQMYNVLNGQADLKGVPAGLLPLVRASLNREPAKRPTAALLADRLTRLAKASADSQDSPPQPRAPVEGGGPRGRTEEGRTTGERSRPGRSEEGRTTGERSRPGRRSGEGRASTGRPSGESRGAGTPGRSAAEGRGATEPRGRSGAPEPRGAAGSGRSSGDGRGASASGRSSADGRGAAGSGRPGAAEARGAAASGRSAAADARAGGEPRGAAAGRTPGDARVAGRASDDARGTAAASRSGAPEPRTTSRSSAQEAREAREARAAARSGSAEARAAARAGGPEAREAREARAAARAGGAEAREAREARAAARAGGAEPRVTTRSAAEARGAVSSRTAAQEARAAARVSGESRAKLRAEAKLAGRSSVDARSAAEAGPAARSRKVRARARAAAGAEPSTTALPQGNVALVVLAVLAVPCVVATFIWPVATVAITAVFVILTRTLWLGHWSVHKRASRKVRVTLRVLLFPVAAAASAVTVVVWPGIPAVAIAGATLWAVAGGELGAVWWEQIAPVTAAGVVFGVVCGGILGREIERVGARLPQLRREGLRALAVLGGFVALCTAAVRAIALLFG</sequence>
<feature type="region of interest" description="Disordered" evidence="8">
    <location>
        <begin position="262"/>
        <end position="548"/>
    </location>
</feature>
<comment type="similarity">
    <text evidence="1">Belongs to the protein kinase superfamily. NEK Ser/Thr protein kinase family. NIMA subfamily.</text>
</comment>
<dbReference type="GO" id="GO:0005524">
    <property type="term" value="F:ATP binding"/>
    <property type="evidence" value="ECO:0007669"/>
    <property type="project" value="UniProtKB-UniRule"/>
</dbReference>
<dbReference type="Proteomes" id="UP000530928">
    <property type="component" value="Unassembled WGS sequence"/>
</dbReference>
<keyword evidence="6 7" id="KW-0067">ATP-binding</keyword>
<dbReference type="PROSITE" id="PS00108">
    <property type="entry name" value="PROTEIN_KINASE_ST"/>
    <property type="match status" value="1"/>
</dbReference>
<dbReference type="PANTHER" id="PTHR43671">
    <property type="entry name" value="SERINE/THREONINE-PROTEIN KINASE NEK"/>
    <property type="match status" value="1"/>
</dbReference>
<feature type="compositionally biased region" description="Basic and acidic residues" evidence="8">
    <location>
        <begin position="494"/>
        <end position="503"/>
    </location>
</feature>
<feature type="compositionally biased region" description="Basic and acidic residues" evidence="8">
    <location>
        <begin position="511"/>
        <end position="520"/>
    </location>
</feature>
<evidence type="ECO:0000256" key="8">
    <source>
        <dbReference type="SAM" id="MobiDB-lite"/>
    </source>
</evidence>
<dbReference type="SMART" id="SM00220">
    <property type="entry name" value="S_TKc"/>
    <property type="match status" value="1"/>
</dbReference>
<dbReference type="Gene3D" id="1.10.510.10">
    <property type="entry name" value="Transferase(Phosphotransferase) domain 1"/>
    <property type="match status" value="1"/>
</dbReference>
<dbReference type="InterPro" id="IPR000719">
    <property type="entry name" value="Prot_kinase_dom"/>
</dbReference>
<evidence type="ECO:0000256" key="4">
    <source>
        <dbReference type="ARBA" id="ARBA00022741"/>
    </source>
</evidence>
<feature type="transmembrane region" description="Helical" evidence="9">
    <location>
        <begin position="671"/>
        <end position="695"/>
    </location>
</feature>
<keyword evidence="12" id="KW-1185">Reference proteome</keyword>
<feature type="transmembrane region" description="Helical" evidence="9">
    <location>
        <begin position="760"/>
        <end position="782"/>
    </location>
</feature>
<dbReference type="InterPro" id="IPR011009">
    <property type="entry name" value="Kinase-like_dom_sf"/>
</dbReference>
<feature type="compositionally biased region" description="Basic and acidic residues" evidence="8">
    <location>
        <begin position="285"/>
        <end position="320"/>
    </location>
</feature>
<keyword evidence="4 7" id="KW-0547">Nucleotide-binding</keyword>
<evidence type="ECO:0000256" key="1">
    <source>
        <dbReference type="ARBA" id="ARBA00010886"/>
    </source>
</evidence>
<dbReference type="AlphaFoldDB" id="A0A7W0HV94"/>
<keyword evidence="3" id="KW-0808">Transferase</keyword>
<feature type="binding site" evidence="7">
    <location>
        <position position="38"/>
    </location>
    <ligand>
        <name>ATP</name>
        <dbReference type="ChEBI" id="CHEBI:30616"/>
    </ligand>
</feature>
<feature type="domain" description="Protein kinase" evidence="10">
    <location>
        <begin position="10"/>
        <end position="260"/>
    </location>
</feature>
<evidence type="ECO:0000256" key="5">
    <source>
        <dbReference type="ARBA" id="ARBA00022777"/>
    </source>
</evidence>
<proteinExistence type="inferred from homology"/>
<keyword evidence="11" id="KW-0723">Serine/threonine-protein kinase</keyword>
<feature type="compositionally biased region" description="Low complexity" evidence="8">
    <location>
        <begin position="444"/>
        <end position="453"/>
    </location>
</feature>
<organism evidence="11 12">
    <name type="scientific">Nonomuraea soli</name>
    <dbReference type="NCBI Taxonomy" id="1032476"/>
    <lineage>
        <taxon>Bacteria</taxon>
        <taxon>Bacillati</taxon>
        <taxon>Actinomycetota</taxon>
        <taxon>Actinomycetes</taxon>
        <taxon>Streptosporangiales</taxon>
        <taxon>Streptosporangiaceae</taxon>
        <taxon>Nonomuraea</taxon>
    </lineage>
</organism>
<reference evidence="11 12" key="1">
    <citation type="submission" date="2020-07" db="EMBL/GenBank/DDBJ databases">
        <title>Genomic Encyclopedia of Type Strains, Phase IV (KMG-IV): sequencing the most valuable type-strain genomes for metagenomic binning, comparative biology and taxonomic classification.</title>
        <authorList>
            <person name="Goeker M."/>
        </authorList>
    </citation>
    <scope>NUCLEOTIDE SEQUENCE [LARGE SCALE GENOMIC DNA]</scope>
    <source>
        <strain evidence="11 12">DSM 45533</strain>
    </source>
</reference>
<dbReference type="CDD" id="cd14014">
    <property type="entry name" value="STKc_PknB_like"/>
    <property type="match status" value="1"/>
</dbReference>
<feature type="transmembrane region" description="Helical" evidence="9">
    <location>
        <begin position="715"/>
        <end position="739"/>
    </location>
</feature>
<dbReference type="InterPro" id="IPR017441">
    <property type="entry name" value="Protein_kinase_ATP_BS"/>
</dbReference>
<dbReference type="Gene3D" id="3.30.200.20">
    <property type="entry name" value="Phosphorylase Kinase, domain 1"/>
    <property type="match status" value="1"/>
</dbReference>
<dbReference type="PROSITE" id="PS00107">
    <property type="entry name" value="PROTEIN_KINASE_ATP"/>
    <property type="match status" value="1"/>
</dbReference>
<dbReference type="InterPro" id="IPR050660">
    <property type="entry name" value="NEK_Ser/Thr_kinase"/>
</dbReference>
<keyword evidence="5 11" id="KW-0418">Kinase</keyword>
<accession>A0A7W0HV94</accession>
<evidence type="ECO:0000256" key="3">
    <source>
        <dbReference type="ARBA" id="ARBA00022679"/>
    </source>
</evidence>
<dbReference type="RefSeq" id="WP_312895012.1">
    <property type="nucleotide sequence ID" value="NZ_BAABAM010000008.1"/>
</dbReference>
<feature type="transmembrane region" description="Helical" evidence="9">
    <location>
        <begin position="617"/>
        <end position="650"/>
    </location>
</feature>
<evidence type="ECO:0000256" key="9">
    <source>
        <dbReference type="SAM" id="Phobius"/>
    </source>
</evidence>
<evidence type="ECO:0000256" key="2">
    <source>
        <dbReference type="ARBA" id="ARBA00012513"/>
    </source>
</evidence>
<feature type="compositionally biased region" description="Low complexity" evidence="8">
    <location>
        <begin position="395"/>
        <end position="437"/>
    </location>
</feature>
<dbReference type="EC" id="2.7.11.1" evidence="2"/>
<feature type="compositionally biased region" description="Low complexity" evidence="8">
    <location>
        <begin position="521"/>
        <end position="530"/>
    </location>
</feature>
<dbReference type="InterPro" id="IPR008271">
    <property type="entry name" value="Ser/Thr_kinase_AS"/>
</dbReference>